<gene>
    <name evidence="1" type="ORF">GGE06_005734</name>
</gene>
<organism evidence="1 2">
    <name type="scientific">Streptomyces nymphaeiformis</name>
    <dbReference type="NCBI Taxonomy" id="2663842"/>
    <lineage>
        <taxon>Bacteria</taxon>
        <taxon>Bacillati</taxon>
        <taxon>Actinomycetota</taxon>
        <taxon>Actinomycetes</taxon>
        <taxon>Kitasatosporales</taxon>
        <taxon>Streptomycetaceae</taxon>
        <taxon>Streptomyces</taxon>
    </lineage>
</organism>
<dbReference type="EMBL" id="JACHJY010000008">
    <property type="protein sequence ID" value="MBB4984788.1"/>
    <property type="molecule type" value="Genomic_DNA"/>
</dbReference>
<evidence type="ECO:0000313" key="2">
    <source>
        <dbReference type="Proteomes" id="UP000582643"/>
    </source>
</evidence>
<dbReference type="AlphaFoldDB" id="A0A7W7U4B1"/>
<accession>A0A7W7U4B1</accession>
<name>A0A7W7U4B1_9ACTN</name>
<evidence type="ECO:0000313" key="1">
    <source>
        <dbReference type="EMBL" id="MBB4984788.1"/>
    </source>
</evidence>
<dbReference type="RefSeq" id="WP_184932112.1">
    <property type="nucleotide sequence ID" value="NZ_JACHJY010000008.1"/>
</dbReference>
<sequence>MQNLVVDPLDKALDDLAAADGKRRLVPVNASADPLVRAEVLLRGVKFRMRWDGPDLDDGPLRAWALALPHDLLDRLDRRGEEAWHRLAGLWAQCVPDPMSPALGEAVRRLGTVAAQLHARCERVGR</sequence>
<keyword evidence="2" id="KW-1185">Reference proteome</keyword>
<protein>
    <submittedName>
        <fullName evidence="1">Uncharacterized protein</fullName>
    </submittedName>
</protein>
<dbReference type="Proteomes" id="UP000582643">
    <property type="component" value="Unassembled WGS sequence"/>
</dbReference>
<reference evidence="1 2" key="1">
    <citation type="submission" date="2020-08" db="EMBL/GenBank/DDBJ databases">
        <title>Genomic Encyclopedia of Type Strains, Phase III (KMG-III): the genomes of soil and plant-associated and newly described type strains.</title>
        <authorList>
            <person name="Whitman W."/>
        </authorList>
    </citation>
    <scope>NUCLEOTIDE SEQUENCE [LARGE SCALE GENOMIC DNA]</scope>
    <source>
        <strain evidence="1 2">SFB5A</strain>
    </source>
</reference>
<proteinExistence type="predicted"/>
<comment type="caution">
    <text evidence="1">The sequence shown here is derived from an EMBL/GenBank/DDBJ whole genome shotgun (WGS) entry which is preliminary data.</text>
</comment>